<dbReference type="OrthoDB" id="500470at2"/>
<evidence type="ECO:0000313" key="2">
    <source>
        <dbReference type="EMBL" id="BAY85218.1"/>
    </source>
</evidence>
<evidence type="ECO:0000313" key="3">
    <source>
        <dbReference type="Proteomes" id="UP000218418"/>
    </source>
</evidence>
<evidence type="ECO:0000259" key="1">
    <source>
        <dbReference type="Pfam" id="PF13480"/>
    </source>
</evidence>
<dbReference type="AlphaFoldDB" id="A0A1Z4LVU5"/>
<name>A0A1Z4LVU5_9CYAN</name>
<organism evidence="2 3">
    <name type="scientific">Calothrix parasitica NIES-267</name>
    <dbReference type="NCBI Taxonomy" id="1973488"/>
    <lineage>
        <taxon>Bacteria</taxon>
        <taxon>Bacillati</taxon>
        <taxon>Cyanobacteriota</taxon>
        <taxon>Cyanophyceae</taxon>
        <taxon>Nostocales</taxon>
        <taxon>Calotrichaceae</taxon>
        <taxon>Calothrix</taxon>
    </lineage>
</organism>
<reference evidence="2 3" key="1">
    <citation type="submission" date="2017-06" db="EMBL/GenBank/DDBJ databases">
        <title>Genome sequencing of cyanobaciteial culture collection at National Institute for Environmental Studies (NIES).</title>
        <authorList>
            <person name="Hirose Y."/>
            <person name="Shimura Y."/>
            <person name="Fujisawa T."/>
            <person name="Nakamura Y."/>
            <person name="Kawachi M."/>
        </authorList>
    </citation>
    <scope>NUCLEOTIDE SEQUENCE [LARGE SCALE GENOMIC DNA]</scope>
    <source>
        <strain evidence="2 3">NIES-267</strain>
    </source>
</reference>
<dbReference type="Proteomes" id="UP000218418">
    <property type="component" value="Chromosome"/>
</dbReference>
<dbReference type="InterPro" id="IPR038740">
    <property type="entry name" value="BioF2-like_GNAT_dom"/>
</dbReference>
<proteinExistence type="predicted"/>
<sequence length="355" mass="41435">MQVEVINSIQQFNKLEEDWNHIYASDSHAQIFLSWSWLRGWLEVAPHQWFILAIKSQPDSTYVAFFPLAMRSLQWANVNVYRALQTCAHPVADYTGFICLPEYQEDVIQSFASYIHHNLEWDVFHVKDIQDPRLNVFVEQFSQSDFQLMTNQGATCPYISLPDTWEEYLQHSISRKPRKNLRNSLNKIEKNSDFHLTSIQADNLENQIEVLFELWQIKWGQQPESVLNTYRSVFRECAESNSLWIDILWDKATPVAATGMYIDAKKKVVYGQMTGFNPEYSKLSPGRVMMALSIKKAIENNIKTYDLLRGDLDYKISLLGAEKRCNTDFKIVRNNLRANTIRLAQYSKKLLSLSR</sequence>
<dbReference type="InterPro" id="IPR016181">
    <property type="entry name" value="Acyl_CoA_acyltransferase"/>
</dbReference>
<protein>
    <recommendedName>
        <fullName evidence="1">BioF2-like acetyltransferase domain-containing protein</fullName>
    </recommendedName>
</protein>
<dbReference type="EMBL" id="AP018227">
    <property type="protein sequence ID" value="BAY85218.1"/>
    <property type="molecule type" value="Genomic_DNA"/>
</dbReference>
<feature type="domain" description="BioF2-like acetyltransferase" evidence="1">
    <location>
        <begin position="176"/>
        <end position="315"/>
    </location>
</feature>
<keyword evidence="3" id="KW-1185">Reference proteome</keyword>
<dbReference type="Gene3D" id="3.40.630.30">
    <property type="match status" value="1"/>
</dbReference>
<accession>A0A1Z4LVU5</accession>
<dbReference type="Pfam" id="PF13480">
    <property type="entry name" value="Acetyltransf_6"/>
    <property type="match status" value="1"/>
</dbReference>
<dbReference type="SUPFAM" id="SSF55729">
    <property type="entry name" value="Acyl-CoA N-acyltransferases (Nat)"/>
    <property type="match status" value="1"/>
</dbReference>
<gene>
    <name evidence="2" type="ORF">NIES267_47170</name>
</gene>